<proteinExistence type="predicted"/>
<protein>
    <recommendedName>
        <fullName evidence="5">Lipoprotein</fullName>
    </recommendedName>
</protein>
<feature type="region of interest" description="Disordered" evidence="1">
    <location>
        <begin position="258"/>
        <end position="317"/>
    </location>
</feature>
<dbReference type="EMBL" id="BJYF01000003">
    <property type="protein sequence ID" value="GEN58913.1"/>
    <property type="molecule type" value="Genomic_DNA"/>
</dbReference>
<name>A0A511X7I6_9PROT</name>
<feature type="region of interest" description="Disordered" evidence="1">
    <location>
        <begin position="197"/>
        <end position="222"/>
    </location>
</feature>
<organism evidence="3 4">
    <name type="scientific">Acetobacter nitrogenifigens DSM 23921 = NBRC 105050</name>
    <dbReference type="NCBI Taxonomy" id="1120919"/>
    <lineage>
        <taxon>Bacteria</taxon>
        <taxon>Pseudomonadati</taxon>
        <taxon>Pseudomonadota</taxon>
        <taxon>Alphaproteobacteria</taxon>
        <taxon>Acetobacterales</taxon>
        <taxon>Acetobacteraceae</taxon>
        <taxon>Acetobacter</taxon>
    </lineage>
</organism>
<dbReference type="OrthoDB" id="7280888at2"/>
<accession>A0A511X7I6</accession>
<reference evidence="3 4" key="1">
    <citation type="submission" date="2019-07" db="EMBL/GenBank/DDBJ databases">
        <title>Whole genome shotgun sequence of Acetobacter nitrogenifigens NBRC 105050.</title>
        <authorList>
            <person name="Hosoyama A."/>
            <person name="Uohara A."/>
            <person name="Ohji S."/>
            <person name="Ichikawa N."/>
        </authorList>
    </citation>
    <scope>NUCLEOTIDE SEQUENCE [LARGE SCALE GENOMIC DNA]</scope>
    <source>
        <strain evidence="3 4">NBRC 105050</strain>
    </source>
</reference>
<dbReference type="RefSeq" id="WP_084440354.1">
    <property type="nucleotide sequence ID" value="NZ_AUBI01000002.1"/>
</dbReference>
<dbReference type="Proteomes" id="UP000321635">
    <property type="component" value="Unassembled WGS sequence"/>
</dbReference>
<dbReference type="PROSITE" id="PS51257">
    <property type="entry name" value="PROKAR_LIPOPROTEIN"/>
    <property type="match status" value="1"/>
</dbReference>
<feature type="compositionally biased region" description="Polar residues" evidence="1">
    <location>
        <begin position="201"/>
        <end position="212"/>
    </location>
</feature>
<comment type="caution">
    <text evidence="3">The sequence shown here is derived from an EMBL/GenBank/DDBJ whole genome shotgun (WGS) entry which is preliminary data.</text>
</comment>
<dbReference type="AlphaFoldDB" id="A0A511X7I6"/>
<keyword evidence="4" id="KW-1185">Reference proteome</keyword>
<evidence type="ECO:0000313" key="3">
    <source>
        <dbReference type="EMBL" id="GEN58913.1"/>
    </source>
</evidence>
<dbReference type="STRING" id="1120919.GCA_000429165_00817"/>
<feature type="signal peptide" evidence="2">
    <location>
        <begin position="1"/>
        <end position="33"/>
    </location>
</feature>
<gene>
    <name evidence="3" type="ORF">ANI02nite_07970</name>
</gene>
<sequence length="317" mass="32303">MRRDRRRFAGFLSFARASALCVTALGAPAFLSACSDEQPRSFPPYQFGYLGQIHLNVATLQSIDHATPATGDEASRAPIPPDQALLQLAQDRLAATGQSGSATFTIDQASIVHGPGGTLSGRMDVHIDILSPTGQQLGVAEAHVTRDFKPNLDSGNADSEGNLYDLTKQMTQDMNVELEFQIKRNLRDWLVDAGGMPTDGAIQSQSLDGSPQQSPPAAAASVAAPAVSGAGVGATVTANAPTADGTGSAATAEPVGVPAAAASAAPAASAEPDAIFPSGDPGASDTTKKTLSPKPGVLQLPTKASKTQPAATNSSGY</sequence>
<feature type="compositionally biased region" description="Polar residues" evidence="1">
    <location>
        <begin position="302"/>
        <end position="317"/>
    </location>
</feature>
<evidence type="ECO:0000313" key="4">
    <source>
        <dbReference type="Proteomes" id="UP000321635"/>
    </source>
</evidence>
<feature type="compositionally biased region" description="Low complexity" evidence="1">
    <location>
        <begin position="258"/>
        <end position="274"/>
    </location>
</feature>
<evidence type="ECO:0000256" key="1">
    <source>
        <dbReference type="SAM" id="MobiDB-lite"/>
    </source>
</evidence>
<keyword evidence="2" id="KW-0732">Signal</keyword>
<evidence type="ECO:0000256" key="2">
    <source>
        <dbReference type="SAM" id="SignalP"/>
    </source>
</evidence>
<feature type="chain" id="PRO_5021906975" description="Lipoprotein" evidence="2">
    <location>
        <begin position="34"/>
        <end position="317"/>
    </location>
</feature>
<evidence type="ECO:0008006" key="5">
    <source>
        <dbReference type="Google" id="ProtNLM"/>
    </source>
</evidence>